<accession>A0A4S9STD3</accession>
<sequence>MSKTQQWQKTMESWSGTLTCTHLFWNGQRPKREAIAANTGGKIKITRDNIHDKAQIAAYHYVTRFTAFMENAIMPKSRVVDYFNPHSSPHRHGFVRIEGQPELDLNNTALLAQQWGIHVSANNLEVFRWAPPDEQPPMLLRHEQQGLDFSNLAQLLQRAQLQKCSDTYCICENKETGIIKDQPVVIKNPQRSAAHLMFYPECNDPNLNRYNITMSLGWLANTDITPRTSLQALLNCLSEYCTKTGVKIAHVLFPPPLVNLSCLVIPVDCKFALKQNQSSSVGGRECVAGRNVIQEYMERDHVYHDVSYHQVLTQLDTRDKKIRPIARAQTEDRVLRYFSIYPSNP</sequence>
<dbReference type="EMBL" id="QZBN01001932">
    <property type="protein sequence ID" value="THZ15104.1"/>
    <property type="molecule type" value="Genomic_DNA"/>
</dbReference>
<gene>
    <name evidence="1" type="ORF">D6C90_10123</name>
</gene>
<comment type="caution">
    <text evidence="1">The sequence shown here is derived from an EMBL/GenBank/DDBJ whole genome shotgun (WGS) entry which is preliminary data.</text>
</comment>
<protein>
    <submittedName>
        <fullName evidence="1">Uncharacterized protein</fullName>
    </submittedName>
</protein>
<reference evidence="1 2" key="1">
    <citation type="submission" date="2018-10" db="EMBL/GenBank/DDBJ databases">
        <title>Fifty Aureobasidium pullulans genomes reveal a recombining polyextremotolerant generalist.</title>
        <authorList>
            <person name="Gostincar C."/>
            <person name="Turk M."/>
            <person name="Zajc J."/>
            <person name="Gunde-Cimerman N."/>
        </authorList>
    </citation>
    <scope>NUCLEOTIDE SEQUENCE [LARGE SCALE GENOMIC DNA]</scope>
    <source>
        <strain evidence="1 2">EXF-3844</strain>
    </source>
</reference>
<proteinExistence type="predicted"/>
<evidence type="ECO:0000313" key="1">
    <source>
        <dbReference type="EMBL" id="THZ15104.1"/>
    </source>
</evidence>
<name>A0A4S9STD3_AURPU</name>
<evidence type="ECO:0000313" key="2">
    <source>
        <dbReference type="Proteomes" id="UP000310121"/>
    </source>
</evidence>
<organism evidence="1 2">
    <name type="scientific">Aureobasidium pullulans</name>
    <name type="common">Black yeast</name>
    <name type="synonym">Pullularia pullulans</name>
    <dbReference type="NCBI Taxonomy" id="5580"/>
    <lineage>
        <taxon>Eukaryota</taxon>
        <taxon>Fungi</taxon>
        <taxon>Dikarya</taxon>
        <taxon>Ascomycota</taxon>
        <taxon>Pezizomycotina</taxon>
        <taxon>Dothideomycetes</taxon>
        <taxon>Dothideomycetidae</taxon>
        <taxon>Dothideales</taxon>
        <taxon>Saccotheciaceae</taxon>
        <taxon>Aureobasidium</taxon>
    </lineage>
</organism>
<dbReference type="AlphaFoldDB" id="A0A4S9STD3"/>
<dbReference type="Proteomes" id="UP000310121">
    <property type="component" value="Unassembled WGS sequence"/>
</dbReference>